<keyword evidence="3" id="KW-0521">NADP</keyword>
<evidence type="ECO:0000256" key="3">
    <source>
        <dbReference type="ARBA" id="ARBA00022857"/>
    </source>
</evidence>
<gene>
    <name evidence="5" type="ORF">S7711_01689</name>
</gene>
<proteinExistence type="predicted"/>
<keyword evidence="1" id="KW-0285">Flavoprotein</keyword>
<evidence type="ECO:0000313" key="6">
    <source>
        <dbReference type="Proteomes" id="UP000028045"/>
    </source>
</evidence>
<dbReference type="PANTHER" id="PTHR43098">
    <property type="entry name" value="L-ORNITHINE N(5)-MONOOXYGENASE-RELATED"/>
    <property type="match status" value="1"/>
</dbReference>
<dbReference type="AlphaFoldDB" id="A0A084AVA5"/>
<protein>
    <recommendedName>
        <fullName evidence="7">FAD/NAD(P)-binding domain-containing protein</fullName>
    </recommendedName>
</protein>
<dbReference type="InterPro" id="IPR050775">
    <property type="entry name" value="FAD-binding_Monooxygenases"/>
</dbReference>
<organism evidence="5 6">
    <name type="scientific">Stachybotrys chartarum (strain CBS 109288 / IBT 7711)</name>
    <name type="common">Toxic black mold</name>
    <name type="synonym">Stilbospora chartarum</name>
    <dbReference type="NCBI Taxonomy" id="1280523"/>
    <lineage>
        <taxon>Eukaryota</taxon>
        <taxon>Fungi</taxon>
        <taxon>Dikarya</taxon>
        <taxon>Ascomycota</taxon>
        <taxon>Pezizomycotina</taxon>
        <taxon>Sordariomycetes</taxon>
        <taxon>Hypocreomycetidae</taxon>
        <taxon>Hypocreales</taxon>
        <taxon>Stachybotryaceae</taxon>
        <taxon>Stachybotrys</taxon>
    </lineage>
</organism>
<accession>A0A084AVA5</accession>
<name>A0A084AVA5_STACB</name>
<evidence type="ECO:0000256" key="2">
    <source>
        <dbReference type="ARBA" id="ARBA00022827"/>
    </source>
</evidence>
<dbReference type="SUPFAM" id="SSF51905">
    <property type="entry name" value="FAD/NAD(P)-binding domain"/>
    <property type="match status" value="1"/>
</dbReference>
<sequence>MTSQWEVDAVVVGAGIAGILCTYRLSRAGLTVQCIDVAGDVGGTWYWNRYPGAMSDTETYLYRYSWDKEDLQTYPWDRHYLYQPEILDYLRHVVDNHDIRKYMQFNTEMKSATWDEHQYRWIVSRQHEDSSGETKTYTYRTRYLVTCLGLLSRPNYPDIPGLGSYAGELVHTAKWNEKLSVMTAIAPKVGKLVSFQRHPQYSVPSGQAAIPEGYREQINADYERIWHNVWDSSTAFGVPEVSRKTMEASPEERQQTFQQVWDEGNGFRFMFSAFGDLTTDPRANEEACKFLRGKIQDIVKDPHKAKALTPWEPYARRPLCDTNYYEIFNRENVDVIDLRKASIDAIVPEGIRMADGQVHTLDVLIFATGFDAIEGNYLRVNINGRGGKSIQKHWEDGPTAYAAVACAGFPNMFIVSGPKSAFANFPVTIESEVEFIMECILQSERMNGNHVIEVSSEAKRDWDVMCDKLVEGSLFKSTASWIFGANVKGRKTNTKFYFGGLAEYRKWTQKEVWDGFPSFRML</sequence>
<keyword evidence="4" id="KW-0560">Oxidoreductase</keyword>
<dbReference type="HOGENOM" id="CLU_006937_8_1_1"/>
<dbReference type="Gene3D" id="3.50.50.60">
    <property type="entry name" value="FAD/NAD(P)-binding domain"/>
    <property type="match status" value="2"/>
</dbReference>
<dbReference type="GO" id="GO:0016491">
    <property type="term" value="F:oxidoreductase activity"/>
    <property type="evidence" value="ECO:0007669"/>
    <property type="project" value="UniProtKB-KW"/>
</dbReference>
<dbReference type="Proteomes" id="UP000028045">
    <property type="component" value="Unassembled WGS sequence"/>
</dbReference>
<keyword evidence="2" id="KW-0274">FAD</keyword>
<reference evidence="5 6" key="1">
    <citation type="journal article" date="2014" name="BMC Genomics">
        <title>Comparative genome sequencing reveals chemotype-specific gene clusters in the toxigenic black mold Stachybotrys.</title>
        <authorList>
            <person name="Semeiks J."/>
            <person name="Borek D."/>
            <person name="Otwinowski Z."/>
            <person name="Grishin N.V."/>
        </authorList>
    </citation>
    <scope>NUCLEOTIDE SEQUENCE [LARGE SCALE GENOMIC DNA]</scope>
    <source>
        <strain evidence="6">CBS 109288 / IBT 7711</strain>
    </source>
</reference>
<evidence type="ECO:0008006" key="7">
    <source>
        <dbReference type="Google" id="ProtNLM"/>
    </source>
</evidence>
<keyword evidence="6" id="KW-1185">Reference proteome</keyword>
<evidence type="ECO:0000256" key="1">
    <source>
        <dbReference type="ARBA" id="ARBA00022630"/>
    </source>
</evidence>
<dbReference type="PANTHER" id="PTHR43098:SF5">
    <property type="entry name" value="DUAL-FUNCTIONAL MONOOXYGENASE_METHYLTRANSFERASE PSOF"/>
    <property type="match status" value="1"/>
</dbReference>
<dbReference type="InterPro" id="IPR036188">
    <property type="entry name" value="FAD/NAD-bd_sf"/>
</dbReference>
<dbReference type="Pfam" id="PF13450">
    <property type="entry name" value="NAD_binding_8"/>
    <property type="match status" value="1"/>
</dbReference>
<evidence type="ECO:0000313" key="5">
    <source>
        <dbReference type="EMBL" id="KEY69234.1"/>
    </source>
</evidence>
<dbReference type="EMBL" id="KL648534">
    <property type="protein sequence ID" value="KEY69234.1"/>
    <property type="molecule type" value="Genomic_DNA"/>
</dbReference>
<dbReference type="OrthoDB" id="66881at2759"/>
<evidence type="ECO:0000256" key="4">
    <source>
        <dbReference type="ARBA" id="ARBA00023002"/>
    </source>
</evidence>